<feature type="chain" id="PRO_5038620084" description="MiAMP1 protein" evidence="1">
    <location>
        <begin position="39"/>
        <end position="116"/>
    </location>
</feature>
<evidence type="ECO:0000256" key="1">
    <source>
        <dbReference type="SAM" id="SignalP"/>
    </source>
</evidence>
<dbReference type="Proteomes" id="UP000309128">
    <property type="component" value="Unassembled WGS sequence"/>
</dbReference>
<name>A0A5S4EX20_9ACTN</name>
<proteinExistence type="predicted"/>
<dbReference type="Pfam" id="PF09117">
    <property type="entry name" value="MiAMP1"/>
    <property type="match status" value="1"/>
</dbReference>
<evidence type="ECO:0008006" key="4">
    <source>
        <dbReference type="Google" id="ProtNLM"/>
    </source>
</evidence>
<dbReference type="Gene3D" id="2.60.20.30">
    <property type="match status" value="1"/>
</dbReference>
<dbReference type="InterPro" id="IPR015201">
    <property type="entry name" value="Antimicrobial_MiAMP1"/>
</dbReference>
<reference evidence="2 3" key="1">
    <citation type="submission" date="2019-05" db="EMBL/GenBank/DDBJ databases">
        <title>Draft genome sequence of Nonomuraea turkmeniaca DSM 43926.</title>
        <authorList>
            <person name="Saricaoglu S."/>
            <person name="Isik K."/>
        </authorList>
    </citation>
    <scope>NUCLEOTIDE SEQUENCE [LARGE SCALE GENOMIC DNA]</scope>
    <source>
        <strain evidence="2 3">DSM 43926</strain>
    </source>
</reference>
<evidence type="ECO:0000313" key="2">
    <source>
        <dbReference type="EMBL" id="TMR08145.1"/>
    </source>
</evidence>
<keyword evidence="3" id="KW-1185">Reference proteome</keyword>
<dbReference type="InterPro" id="IPR015791">
    <property type="entry name" value="Antimic/Inh_G_crystallin-like"/>
</dbReference>
<dbReference type="SUPFAM" id="SSF49695">
    <property type="entry name" value="gamma-Crystallin-like"/>
    <property type="match status" value="1"/>
</dbReference>
<dbReference type="EMBL" id="VCKY01000316">
    <property type="protein sequence ID" value="TMR08145.1"/>
    <property type="molecule type" value="Genomic_DNA"/>
</dbReference>
<comment type="caution">
    <text evidence="2">The sequence shown here is derived from an EMBL/GenBank/DDBJ whole genome shotgun (WGS) entry which is preliminary data.</text>
</comment>
<accession>A0A5S4EX20</accession>
<dbReference type="OrthoDB" id="4350955at2"/>
<organism evidence="2 3">
    <name type="scientific">Nonomuraea turkmeniaca</name>
    <dbReference type="NCBI Taxonomy" id="103838"/>
    <lineage>
        <taxon>Bacteria</taxon>
        <taxon>Bacillati</taxon>
        <taxon>Actinomycetota</taxon>
        <taxon>Actinomycetes</taxon>
        <taxon>Streptosporangiales</taxon>
        <taxon>Streptosporangiaceae</taxon>
        <taxon>Nonomuraea</taxon>
    </lineage>
</organism>
<feature type="signal peptide" evidence="1">
    <location>
        <begin position="1"/>
        <end position="38"/>
    </location>
</feature>
<dbReference type="InterPro" id="IPR011024">
    <property type="entry name" value="G_crystallin-like"/>
</dbReference>
<dbReference type="AlphaFoldDB" id="A0A5S4EX20"/>
<dbReference type="GO" id="GO:0045926">
    <property type="term" value="P:negative regulation of growth"/>
    <property type="evidence" value="ECO:0007669"/>
    <property type="project" value="InterPro"/>
</dbReference>
<keyword evidence="1" id="KW-0732">Signal</keyword>
<evidence type="ECO:0000313" key="3">
    <source>
        <dbReference type="Proteomes" id="UP000309128"/>
    </source>
</evidence>
<dbReference type="GO" id="GO:0006952">
    <property type="term" value="P:defense response"/>
    <property type="evidence" value="ECO:0007669"/>
    <property type="project" value="InterPro"/>
</dbReference>
<gene>
    <name evidence="2" type="ORF">ETD86_49030</name>
</gene>
<sequence length="116" mass="12613">MTHSIRRRDLGRTSVKRFILTSAFTAAVVAGAAGAAYASQYVAYEGPGFTGRSVVIDRCGVSNIPFNGSYKWYGDGQSGRMYNRPNAEGVAHFTLASNRNAEQRTPVGWKSIFIVC</sequence>
<protein>
    <recommendedName>
        <fullName evidence="4">MiAMP1 protein</fullName>
    </recommendedName>
</protein>